<dbReference type="EMBL" id="KF118336">
    <property type="protein sequence ID" value="AIA85597.1"/>
    <property type="molecule type" value="Genomic_DNA"/>
</dbReference>
<proteinExistence type="predicted"/>
<sequence>MLSWWRAVKGGEAPVRFFAYREAVNAGLAAASAVVAPSHAMLAALRREYSTPFSAAVIPNGVDPKRYHSGPKCPRILTAGR</sequence>
<dbReference type="AlphaFoldDB" id="A0A060BSD0"/>
<accession>A0A060BSD0</accession>
<dbReference type="Pfam" id="PF13439">
    <property type="entry name" value="Glyco_transf_4"/>
    <property type="match status" value="1"/>
</dbReference>
<dbReference type="InterPro" id="IPR028098">
    <property type="entry name" value="Glyco_trans_4-like_N"/>
</dbReference>
<evidence type="ECO:0000313" key="2">
    <source>
        <dbReference type="EMBL" id="AIA85597.1"/>
    </source>
</evidence>
<organism evidence="2">
    <name type="scientific">uncultured Variovorax sp</name>
    <dbReference type="NCBI Taxonomy" id="114708"/>
    <lineage>
        <taxon>Bacteria</taxon>
        <taxon>Pseudomonadati</taxon>
        <taxon>Pseudomonadota</taxon>
        <taxon>Betaproteobacteria</taxon>
        <taxon>Burkholderiales</taxon>
        <taxon>Comamonadaceae</taxon>
        <taxon>Variovorax</taxon>
        <taxon>environmental samples</taxon>
    </lineage>
</organism>
<evidence type="ECO:0000259" key="1">
    <source>
        <dbReference type="Pfam" id="PF13439"/>
    </source>
</evidence>
<dbReference type="GO" id="GO:0016757">
    <property type="term" value="F:glycosyltransferase activity"/>
    <property type="evidence" value="ECO:0007669"/>
    <property type="project" value="UniProtKB-ARBA"/>
</dbReference>
<dbReference type="Gene3D" id="3.40.50.2000">
    <property type="entry name" value="Glycogen Phosphorylase B"/>
    <property type="match status" value="1"/>
</dbReference>
<protein>
    <submittedName>
        <fullName evidence="2">CAZy families GT4 protein</fullName>
    </submittedName>
</protein>
<feature type="domain" description="Glycosyltransferase subfamily 4-like N-terminal" evidence="1">
    <location>
        <begin position="19"/>
        <end position="66"/>
    </location>
</feature>
<feature type="non-terminal residue" evidence="2">
    <location>
        <position position="81"/>
    </location>
</feature>
<dbReference type="SUPFAM" id="SSF53756">
    <property type="entry name" value="UDP-Glycosyltransferase/glycogen phosphorylase"/>
    <property type="match status" value="1"/>
</dbReference>
<reference evidence="2" key="1">
    <citation type="journal article" date="2013" name="Environ. Microbiol.">
        <title>Seasonally variable intestinal metagenomes of the red palm weevil (Rhynchophorus ferrugineus).</title>
        <authorList>
            <person name="Jia S."/>
            <person name="Zhang X."/>
            <person name="Zhang G."/>
            <person name="Yin A."/>
            <person name="Zhang S."/>
            <person name="Li F."/>
            <person name="Wang L."/>
            <person name="Zhao D."/>
            <person name="Yun Q."/>
            <person name="Tala"/>
            <person name="Wang J."/>
            <person name="Sun G."/>
            <person name="Baabdullah M."/>
            <person name="Yu X."/>
            <person name="Hu S."/>
            <person name="Al-Mssallem I.S."/>
            <person name="Yu J."/>
        </authorList>
    </citation>
    <scope>NUCLEOTIDE SEQUENCE</scope>
</reference>
<name>A0A060BSD0_9BURK</name>